<keyword evidence="1" id="KW-0175">Coiled coil</keyword>
<dbReference type="HOGENOM" id="CLU_028621_0_0_1"/>
<keyword evidence="3" id="KW-1185">Reference proteome</keyword>
<evidence type="ECO:0000313" key="3">
    <source>
        <dbReference type="Proteomes" id="UP000030854"/>
    </source>
</evidence>
<gene>
    <name evidence="2" type="ORF">EV44_g5649</name>
</gene>
<evidence type="ECO:0000313" key="2">
    <source>
        <dbReference type="EMBL" id="KHJ32692.1"/>
    </source>
</evidence>
<protein>
    <submittedName>
        <fullName evidence="2">Uncharacterized protein</fullName>
    </submittedName>
</protein>
<dbReference type="OMA" id="KVVFRWK"/>
<comment type="caution">
    <text evidence="2">The sequence shown here is derived from an EMBL/GenBank/DDBJ whole genome shotgun (WGS) entry which is preliminary data.</text>
</comment>
<accession>A0A0B1P1Z9</accession>
<reference evidence="2 3" key="1">
    <citation type="journal article" date="2014" name="BMC Genomics">
        <title>Adaptive genomic structural variation in the grape powdery mildew pathogen, Erysiphe necator.</title>
        <authorList>
            <person name="Jones L."/>
            <person name="Riaz S."/>
            <person name="Morales-Cruz A."/>
            <person name="Amrine K.C."/>
            <person name="McGuire B."/>
            <person name="Gubler W.D."/>
            <person name="Walker M.A."/>
            <person name="Cantu D."/>
        </authorList>
    </citation>
    <scope>NUCLEOTIDE SEQUENCE [LARGE SCALE GENOMIC DNA]</scope>
    <source>
        <strain evidence="3">c</strain>
    </source>
</reference>
<evidence type="ECO:0000256" key="1">
    <source>
        <dbReference type="SAM" id="Coils"/>
    </source>
</evidence>
<dbReference type="EMBL" id="JNVN01001878">
    <property type="protein sequence ID" value="KHJ32692.1"/>
    <property type="molecule type" value="Genomic_DNA"/>
</dbReference>
<organism evidence="2 3">
    <name type="scientific">Uncinula necator</name>
    <name type="common">Grape powdery mildew</name>
    <dbReference type="NCBI Taxonomy" id="52586"/>
    <lineage>
        <taxon>Eukaryota</taxon>
        <taxon>Fungi</taxon>
        <taxon>Dikarya</taxon>
        <taxon>Ascomycota</taxon>
        <taxon>Pezizomycotina</taxon>
        <taxon>Leotiomycetes</taxon>
        <taxon>Erysiphales</taxon>
        <taxon>Erysiphaceae</taxon>
        <taxon>Erysiphe</taxon>
    </lineage>
</organism>
<proteinExistence type="predicted"/>
<dbReference type="Proteomes" id="UP000030854">
    <property type="component" value="Unassembled WGS sequence"/>
</dbReference>
<name>A0A0B1P1Z9_UNCNE</name>
<feature type="coiled-coil region" evidence="1">
    <location>
        <begin position="326"/>
        <end position="377"/>
    </location>
</feature>
<sequence length="432" mass="48785">MLDENLPCYSLKPSTSGNPLIFSIFLGENGSEPRVVYNLQKLDLSFTDSKGCYAIGLVDPYNLGILYADVKVEAEWTQPTYSSIEVRAQDGASTALVPTVPESFIIQLYNPYQQITVKQKIGIWSTSAYWKFEIPVESFRIPSSSLLDQTQNTNAPALSNQTPCVTFKWKRDGKISKNITCYMVVKNDDGKRRKEPDITIAFFKGGKGLTLYEPNLRRVEIQDQKGFEIILLLSALVIKDIFFNPTKEIFNISSSKDATSGLKTKFGTLEVSRMNNSTPMIISDSSSSNSNMLGFKSNVIPQILNPNVSSWLQNSRDTKSDIDQETERLKKLIAAEEKSRKDAKEEEERRTREMLRAEEEERRLREAKVEKETEELRKLYGTESISSLVASPKIESKPCKMGSKLVPTPLRISPVVTGWLETRRKLSKSNES</sequence>
<dbReference type="STRING" id="52586.A0A0B1P1Z9"/>
<dbReference type="AlphaFoldDB" id="A0A0B1P1Z9"/>